<dbReference type="Gene3D" id="3.80.10.10">
    <property type="entry name" value="Ribonuclease Inhibitor"/>
    <property type="match status" value="2"/>
</dbReference>
<organism evidence="4 5">
    <name type="scientific">Paralvinella palmiformis</name>
    <dbReference type="NCBI Taxonomy" id="53620"/>
    <lineage>
        <taxon>Eukaryota</taxon>
        <taxon>Metazoa</taxon>
        <taxon>Spiralia</taxon>
        <taxon>Lophotrochozoa</taxon>
        <taxon>Annelida</taxon>
        <taxon>Polychaeta</taxon>
        <taxon>Sedentaria</taxon>
        <taxon>Canalipalpata</taxon>
        <taxon>Terebellida</taxon>
        <taxon>Terebelliformia</taxon>
        <taxon>Alvinellidae</taxon>
        <taxon>Paralvinella</taxon>
    </lineage>
</organism>
<feature type="compositionally biased region" description="Low complexity" evidence="2">
    <location>
        <begin position="175"/>
        <end position="185"/>
    </location>
</feature>
<dbReference type="Pfam" id="PF12937">
    <property type="entry name" value="F-box-like"/>
    <property type="match status" value="1"/>
</dbReference>
<dbReference type="SUPFAM" id="SSF81383">
    <property type="entry name" value="F-box domain"/>
    <property type="match status" value="1"/>
</dbReference>
<evidence type="ECO:0000313" key="5">
    <source>
        <dbReference type="Proteomes" id="UP001208570"/>
    </source>
</evidence>
<dbReference type="InterPro" id="IPR001810">
    <property type="entry name" value="F-box_dom"/>
</dbReference>
<feature type="domain" description="F-box" evidence="3">
    <location>
        <begin position="245"/>
        <end position="292"/>
    </location>
</feature>
<feature type="region of interest" description="Disordered" evidence="2">
    <location>
        <begin position="169"/>
        <end position="192"/>
    </location>
</feature>
<gene>
    <name evidence="4" type="ORF">LSH36_13g24016</name>
</gene>
<dbReference type="PANTHER" id="PTHR13318">
    <property type="entry name" value="PARTNER OF PAIRED, ISOFORM B-RELATED"/>
    <property type="match status" value="1"/>
</dbReference>
<dbReference type="PROSITE" id="PS50181">
    <property type="entry name" value="FBOX"/>
    <property type="match status" value="1"/>
</dbReference>
<dbReference type="InterPro" id="IPR057207">
    <property type="entry name" value="FBXL15_LRR"/>
</dbReference>
<dbReference type="InterPro" id="IPR032675">
    <property type="entry name" value="LRR_dom_sf"/>
</dbReference>
<keyword evidence="1" id="KW-0833">Ubl conjugation pathway</keyword>
<dbReference type="InterPro" id="IPR036047">
    <property type="entry name" value="F-box-like_dom_sf"/>
</dbReference>
<dbReference type="Proteomes" id="UP001208570">
    <property type="component" value="Unassembled WGS sequence"/>
</dbReference>
<name>A0AAD9KD17_9ANNE</name>
<dbReference type="GO" id="GO:0031146">
    <property type="term" value="P:SCF-dependent proteasomal ubiquitin-dependent protein catabolic process"/>
    <property type="evidence" value="ECO:0007669"/>
    <property type="project" value="TreeGrafter"/>
</dbReference>
<dbReference type="Pfam" id="PF25372">
    <property type="entry name" value="DUF7885"/>
    <property type="match status" value="1"/>
</dbReference>
<comment type="caution">
    <text evidence="4">The sequence shown here is derived from an EMBL/GenBank/DDBJ whole genome shotgun (WGS) entry which is preliminary data.</text>
</comment>
<dbReference type="EMBL" id="JAODUP010000013">
    <property type="protein sequence ID" value="KAK2168966.1"/>
    <property type="molecule type" value="Genomic_DNA"/>
</dbReference>
<proteinExistence type="predicted"/>
<feature type="region of interest" description="Disordered" evidence="2">
    <location>
        <begin position="58"/>
        <end position="106"/>
    </location>
</feature>
<reference evidence="4" key="1">
    <citation type="journal article" date="2023" name="Mol. Biol. Evol.">
        <title>Third-Generation Sequencing Reveals the Adaptive Role of the Epigenome in Three Deep-Sea Polychaetes.</title>
        <authorList>
            <person name="Perez M."/>
            <person name="Aroh O."/>
            <person name="Sun Y."/>
            <person name="Lan Y."/>
            <person name="Juniper S.K."/>
            <person name="Young C.R."/>
            <person name="Angers B."/>
            <person name="Qian P.Y."/>
        </authorList>
    </citation>
    <scope>NUCLEOTIDE SEQUENCE</scope>
    <source>
        <strain evidence="4">P08H-3</strain>
    </source>
</reference>
<sequence length="627" mass="69885">MGNYLATYFGRMYISREDSDWDIAQHSRVTNVNDNNQNMNPGSGSDVVLLGVGQHKVDKSSSVGEHQVEKSSAVGEHEVGKSSFAGEHQVGRPTSAVENEVGESSSCGEYDVDKMNLELGSSQSNCAVDCDVNSGHVMTNTDDGNVSRQCKRYLPDCNHQAKQSKCRRLAPQHISNSPSTEPSSSKVIKRHDENRCVDNSQISTSSHIEKLATFCRRDGKFFSNMDSDNMMCTKSPVPEEYTQQDSPIENLPSDLLIQVFHYLPLVDLLHRVSLVCKYWYDLSHDPDLWREVNLRGQMKVTDQVLERVVSYSEGVISVDISDARSVTDNGLETVAKQCTGLVCLKLMRCVQLKEPAFKAVGEYCPNLVHLYLDCCFCLSDKALAAICANCPKIRVLHINQCGVLSNIGIEAIGKGCPELEDLSMDQCKQVGDPGLLAIIRGCTKVRRLSAMSCVFSSEGIIELVKLSLLQRLELHDVLGVTDDCIIKVVHHCKQLEVLNLSLCTRITDRSVDYISRHANSLRALYLASCDLTDNALISLGTYSRRLETVDVGWCSNITDDGAREISERCNTLRSLGLTRCDKVTIPTMDYLVERYPHIHYSTFWLDCRRLMSRAQKIGLIQPDHLPC</sequence>
<keyword evidence="5" id="KW-1185">Reference proteome</keyword>
<dbReference type="GO" id="GO:0019005">
    <property type="term" value="C:SCF ubiquitin ligase complex"/>
    <property type="evidence" value="ECO:0007669"/>
    <property type="project" value="TreeGrafter"/>
</dbReference>
<dbReference type="AlphaFoldDB" id="A0AAD9KD17"/>
<dbReference type="Gene3D" id="1.20.1280.50">
    <property type="match status" value="1"/>
</dbReference>
<dbReference type="InterPro" id="IPR006553">
    <property type="entry name" value="Leu-rich_rpt_Cys-con_subtyp"/>
</dbReference>
<accession>A0AAD9KD17</accession>
<dbReference type="SMART" id="SM00256">
    <property type="entry name" value="FBOX"/>
    <property type="match status" value="1"/>
</dbReference>
<evidence type="ECO:0000256" key="2">
    <source>
        <dbReference type="SAM" id="MobiDB-lite"/>
    </source>
</evidence>
<evidence type="ECO:0000259" key="3">
    <source>
        <dbReference type="PROSITE" id="PS50181"/>
    </source>
</evidence>
<evidence type="ECO:0000256" key="1">
    <source>
        <dbReference type="ARBA" id="ARBA00022786"/>
    </source>
</evidence>
<dbReference type="SUPFAM" id="SSF52047">
    <property type="entry name" value="RNI-like"/>
    <property type="match status" value="1"/>
</dbReference>
<protein>
    <recommendedName>
        <fullName evidence="3">F-box domain-containing protein</fullName>
    </recommendedName>
</protein>
<dbReference type="SMART" id="SM00367">
    <property type="entry name" value="LRR_CC"/>
    <property type="match status" value="8"/>
</dbReference>
<dbReference type="PANTHER" id="PTHR13318:SF95">
    <property type="entry name" value="F-BOX PROTEIN YLR352W"/>
    <property type="match status" value="1"/>
</dbReference>
<evidence type="ECO:0000313" key="4">
    <source>
        <dbReference type="EMBL" id="KAK2168966.1"/>
    </source>
</evidence>